<dbReference type="InterPro" id="IPR000608">
    <property type="entry name" value="UBC"/>
</dbReference>
<dbReference type="InterPro" id="IPR023313">
    <property type="entry name" value="UBQ-conjugating_AS"/>
</dbReference>
<keyword evidence="1" id="KW-0808">Transferase</keyword>
<dbReference type="Proteomes" id="UP001497744">
    <property type="component" value="Unassembled WGS sequence"/>
</dbReference>
<evidence type="ECO:0000313" key="7">
    <source>
        <dbReference type="Proteomes" id="UP001497744"/>
    </source>
</evidence>
<proteinExistence type="predicted"/>
<dbReference type="PANTHER" id="PTHR24067">
    <property type="entry name" value="UBIQUITIN-CONJUGATING ENZYME E2"/>
    <property type="match status" value="1"/>
</dbReference>
<feature type="compositionally biased region" description="Basic and acidic residues" evidence="4">
    <location>
        <begin position="355"/>
        <end position="371"/>
    </location>
</feature>
<feature type="compositionally biased region" description="Gly residues" evidence="4">
    <location>
        <begin position="373"/>
        <end position="382"/>
    </location>
</feature>
<dbReference type="PROSITE" id="PS00183">
    <property type="entry name" value="UBC_1"/>
    <property type="match status" value="1"/>
</dbReference>
<evidence type="ECO:0000256" key="3">
    <source>
        <dbReference type="PROSITE-ProRule" id="PRU10133"/>
    </source>
</evidence>
<comment type="caution">
    <text evidence="6">The sequence shown here is derived from an EMBL/GenBank/DDBJ whole genome shotgun (WGS) entry which is preliminary data.</text>
</comment>
<organism evidence="6 7">
    <name type="scientific">Babesia caballi</name>
    <dbReference type="NCBI Taxonomy" id="5871"/>
    <lineage>
        <taxon>Eukaryota</taxon>
        <taxon>Sar</taxon>
        <taxon>Alveolata</taxon>
        <taxon>Apicomplexa</taxon>
        <taxon>Aconoidasida</taxon>
        <taxon>Piroplasmida</taxon>
        <taxon>Babesiidae</taxon>
        <taxon>Babesia</taxon>
    </lineage>
</organism>
<evidence type="ECO:0000256" key="1">
    <source>
        <dbReference type="ARBA" id="ARBA00022679"/>
    </source>
</evidence>
<keyword evidence="2" id="KW-0833">Ubl conjugation pathway</keyword>
<dbReference type="InterPro" id="IPR016135">
    <property type="entry name" value="UBQ-conjugating_enzyme/RWD"/>
</dbReference>
<evidence type="ECO:0000256" key="2">
    <source>
        <dbReference type="ARBA" id="ARBA00022786"/>
    </source>
</evidence>
<dbReference type="PROSITE" id="PS50127">
    <property type="entry name" value="UBC_2"/>
    <property type="match status" value="1"/>
</dbReference>
<dbReference type="SMART" id="SM00212">
    <property type="entry name" value="UBCc"/>
    <property type="match status" value="1"/>
</dbReference>
<evidence type="ECO:0000313" key="6">
    <source>
        <dbReference type="EMBL" id="GIX60598.1"/>
    </source>
</evidence>
<reference evidence="6 7" key="1">
    <citation type="submission" date="2021-06" db="EMBL/GenBank/DDBJ databases">
        <title>Genome sequence of Babesia caballi.</title>
        <authorList>
            <person name="Yamagishi J."/>
            <person name="Kidaka T."/>
            <person name="Ochi A."/>
        </authorList>
    </citation>
    <scope>NUCLEOTIDE SEQUENCE [LARGE SCALE GENOMIC DNA]</scope>
    <source>
        <strain evidence="6">USDA-D6B2</strain>
    </source>
</reference>
<name>A0AAV4LKZ5_BABCB</name>
<gene>
    <name evidence="6" type="ORF">BcabD6B2_00330</name>
</gene>
<dbReference type="Pfam" id="PF00179">
    <property type="entry name" value="UQ_con"/>
    <property type="match status" value="1"/>
</dbReference>
<dbReference type="GO" id="GO:0016740">
    <property type="term" value="F:transferase activity"/>
    <property type="evidence" value="ECO:0007669"/>
    <property type="project" value="UniProtKB-KW"/>
</dbReference>
<feature type="region of interest" description="Disordered" evidence="4">
    <location>
        <begin position="355"/>
        <end position="382"/>
    </location>
</feature>
<dbReference type="SUPFAM" id="SSF54495">
    <property type="entry name" value="UBC-like"/>
    <property type="match status" value="1"/>
</dbReference>
<evidence type="ECO:0000256" key="4">
    <source>
        <dbReference type="SAM" id="MobiDB-lite"/>
    </source>
</evidence>
<keyword evidence="7" id="KW-1185">Reference proteome</keyword>
<dbReference type="EMBL" id="BPLF01000001">
    <property type="protein sequence ID" value="GIX60598.1"/>
    <property type="molecule type" value="Genomic_DNA"/>
</dbReference>
<evidence type="ECO:0000259" key="5">
    <source>
        <dbReference type="PROSITE" id="PS50127"/>
    </source>
</evidence>
<protein>
    <submittedName>
        <fullName evidence="6">Ubiquitin-conjugating enzyme e2, putative</fullName>
    </submittedName>
</protein>
<feature type="active site" description="Glycyl thioester intermediate" evidence="3">
    <location>
        <position position="19"/>
    </location>
</feature>
<accession>A0AAV4LKZ5</accession>
<dbReference type="InterPro" id="IPR050113">
    <property type="entry name" value="Ub_conjugating_enzyme"/>
</dbReference>
<dbReference type="RefSeq" id="XP_067712669.1">
    <property type="nucleotide sequence ID" value="XM_067856568.1"/>
</dbReference>
<sequence>MKFEQQMWHPNIYVDGRVCISILHPPGSDAFNEQEPSDERWRPVLSVESIIVSVISLLTEPNVESPANVDAAVEYKNDPQGYKRRVQLLARQTSLVYGGCVACLATAREGGRAALVAAVLELAVALLARRPAAHAVALPEHGRRGRHLEGDVAQRAAQRPGAREQLVDDAAGAALLLEVHVAVVGHARVALLAVRLGADGGKANVHGRVAELREEAAEDLGDLGLVEGDHVGDALHEQNLVLVEGAGGLGERALEGAVGEAGVGGGGLGLESALGAVELDVAGAARGEQPNGLEAGKGGKDGAYGGLVNVPPDFGDPQSHVVVAREEELDATEALGVERAGVVAVVDGALGDAGEKGVRDGGHRGLRKHGEAAQGGGGGAGGAGEALEVGRAVGRGDAAGQHCELAAELRYERLRRRRRHGDAGGHGGCDGGLGALAAVPGGASDELVLADAELGRGHGHRGRLRAHAATALDEAVGAAAAVGGGLRVGLRLATATVVAAQNYVVEAQSGASAARLGAVSLVGDGHVGALDVLDVAAGLGVVDVGLGEVADGGELERGVKEPHYEAVGAAGRVLGGNLGAHNGADGRDEGGDARGVALAAGLEAAHALNHKQPALRLGDEPLQQLLYDLQVVLEGARLGGQQPELLPAPVGEQAVGALGVAGEVAHLGEQVLLAQQDAAEDLDGLGVVAPEAVGGGDVEADEGAGVGHGGHGGVEDADELLGAGGGDADHRLEVVYPDVDGARHVAAGALADPEGELVVQPQRVAGEAHPEVVALVPEVVQRAHVHDGDAVGVAALELEAQVVVPQAVHLAGVQHLVELRLHLELEALAALPRVVALLVDRLALGQGPAVLLGQLRLPHAVLVEHVGEPGEGEGELAEEEGAHALQLRAVVAAGAAFEQLLLELAVLAPEQGAVQRVEAHRLEAALEEAAQPRQVARGVGSAALEAHVRHPQLGRRLVVDGALVHGDEVIVAAVAALVLDPGEPEAVLDHAVLHALPAEELQVPVVLQPGGDVDAPGVGGQVPGVGLDAGGQLLEVLDAHGVLPLQRAAAVSAEHRGIPQRERDGSVSGAGLHTAACRRRRKTLGGRGGARVSLELKAAGGNVAPKSPDEGGLVGVLLQLVVVGEVLLHDFARLAVNDGDLAVLQQLQRAHALELLDGYDVGVGGQRVHLHELLPDLENVLDCAQGHADELGVGRGEDGADVAEAAAGGEVLRLLVVAAGGGVADGPAGLALDVEVVAGHELQQLLHRVRLEEGLHLVPRAGGDVGQRPARLLLNGLLVGKQQLVQHGDAAAVDDGLGLAVVAGRDVAHRAQGGGLDHGLGVVEELDQAGHGAGVQHGLDVLFVAVGDVREGPAGVAALGRVACDVAEGPDGLLAHLLLRGLEQRDQLRHRAVVGGHLGLLLVAGGDVGDGPGGLELELRCVEAAQELDEHGHHARVHHLLDGGVDLEREELSEVLRAHELRLEVGRADSGHVGRQRRGRPVGRVHQLAVAFLAAVGEGHRALGVQARVHLWLHGRFIFACCRAAVSLEVAVPRLLADLGLQVLPLAARVVEDLLVLFPALFFAKHLGLARETRACANLDCRTGWADGARVQTALESGGCVNRCIDKSMLPGGAFGKWKSAQDGSSKAAYGEACSVESRGHAREA</sequence>
<feature type="domain" description="UBC core" evidence="5">
    <location>
        <begin position="1"/>
        <end position="95"/>
    </location>
</feature>
<dbReference type="GeneID" id="94192081"/>
<dbReference type="Gene3D" id="3.10.110.10">
    <property type="entry name" value="Ubiquitin Conjugating Enzyme"/>
    <property type="match status" value="1"/>
</dbReference>